<evidence type="ECO:0000256" key="5">
    <source>
        <dbReference type="ARBA" id="ARBA00037357"/>
    </source>
</evidence>
<dbReference type="InterPro" id="IPR000524">
    <property type="entry name" value="Tscrpt_reg_HTH_GntR"/>
</dbReference>
<dbReference type="Pfam" id="PF07729">
    <property type="entry name" value="FCD"/>
    <property type="match status" value="1"/>
</dbReference>
<evidence type="ECO:0000313" key="8">
    <source>
        <dbReference type="EMBL" id="SLN76586.1"/>
    </source>
</evidence>
<proteinExistence type="predicted"/>
<dbReference type="InterPro" id="IPR011711">
    <property type="entry name" value="GntR_C"/>
</dbReference>
<evidence type="ECO:0000256" key="1">
    <source>
        <dbReference type="ARBA" id="ARBA00022491"/>
    </source>
</evidence>
<dbReference type="EMBL" id="FWFP01000019">
    <property type="protein sequence ID" value="SLN76586.1"/>
    <property type="molecule type" value="Genomic_DNA"/>
</dbReference>
<evidence type="ECO:0000256" key="4">
    <source>
        <dbReference type="ARBA" id="ARBA00023163"/>
    </source>
</evidence>
<dbReference type="GO" id="GO:0003677">
    <property type="term" value="F:DNA binding"/>
    <property type="evidence" value="ECO:0007669"/>
    <property type="project" value="UniProtKB-KW"/>
</dbReference>
<dbReference type="Gene3D" id="1.10.10.10">
    <property type="entry name" value="Winged helix-like DNA-binding domain superfamily/Winged helix DNA-binding domain"/>
    <property type="match status" value="1"/>
</dbReference>
<comment type="function">
    <text evidence="5">Transcriptional repressor for the pyruvate dehydrogenase complex genes aceEF and lpd.</text>
</comment>
<dbReference type="RefSeq" id="WP_200818626.1">
    <property type="nucleotide sequence ID" value="NZ_FWFP01000019.1"/>
</dbReference>
<dbReference type="Gene3D" id="1.20.120.530">
    <property type="entry name" value="GntR ligand-binding domain-like"/>
    <property type="match status" value="1"/>
</dbReference>
<evidence type="ECO:0000259" key="7">
    <source>
        <dbReference type="PROSITE" id="PS50949"/>
    </source>
</evidence>
<evidence type="ECO:0000256" key="3">
    <source>
        <dbReference type="ARBA" id="ARBA00023125"/>
    </source>
</evidence>
<feature type="domain" description="HTH gntR-type" evidence="7">
    <location>
        <begin position="13"/>
        <end position="81"/>
    </location>
</feature>
<evidence type="ECO:0000256" key="6">
    <source>
        <dbReference type="ARBA" id="ARBA00039592"/>
    </source>
</evidence>
<organism evidence="8 9">
    <name type="scientific">Ruegeria meonggei</name>
    <dbReference type="NCBI Taxonomy" id="1446476"/>
    <lineage>
        <taxon>Bacteria</taxon>
        <taxon>Pseudomonadati</taxon>
        <taxon>Pseudomonadota</taxon>
        <taxon>Alphaproteobacteria</taxon>
        <taxon>Rhodobacterales</taxon>
        <taxon>Roseobacteraceae</taxon>
        <taxon>Ruegeria</taxon>
    </lineage>
</organism>
<dbReference type="PANTHER" id="PTHR43537:SF34">
    <property type="entry name" value="PYRUVATE DEHYDROGENASE COMPLEX REPRESSOR"/>
    <property type="match status" value="1"/>
</dbReference>
<keyword evidence="1" id="KW-0678">Repressor</keyword>
<dbReference type="InterPro" id="IPR008920">
    <property type="entry name" value="TF_FadR/GntR_C"/>
</dbReference>
<dbReference type="CDD" id="cd07377">
    <property type="entry name" value="WHTH_GntR"/>
    <property type="match status" value="1"/>
</dbReference>
<dbReference type="SMART" id="SM00895">
    <property type="entry name" value="FCD"/>
    <property type="match status" value="1"/>
</dbReference>
<dbReference type="Pfam" id="PF00392">
    <property type="entry name" value="GntR"/>
    <property type="match status" value="1"/>
</dbReference>
<evidence type="ECO:0000313" key="9">
    <source>
        <dbReference type="Proteomes" id="UP000193778"/>
    </source>
</evidence>
<protein>
    <recommendedName>
        <fullName evidence="6">Pyruvate dehydrogenase complex repressor</fullName>
    </recommendedName>
</protein>
<keyword evidence="9" id="KW-1185">Reference proteome</keyword>
<dbReference type="PRINTS" id="PR00035">
    <property type="entry name" value="HTHGNTR"/>
</dbReference>
<reference evidence="9" key="1">
    <citation type="submission" date="2017-03" db="EMBL/GenBank/DDBJ databases">
        <authorList>
            <person name="Rodrigo-Torres L."/>
            <person name="Arahal R.D."/>
            <person name="Lucena T."/>
        </authorList>
    </citation>
    <scope>NUCLEOTIDE SEQUENCE [LARGE SCALE GENOMIC DNA]</scope>
    <source>
        <strain evidence="9">CECT 8411</strain>
    </source>
</reference>
<gene>
    <name evidence="8" type="primary">pdhR_3</name>
    <name evidence="8" type="ORF">RUM8411_04437</name>
</gene>
<accession>A0A1X7ACT6</accession>
<keyword evidence="4" id="KW-0804">Transcription</keyword>
<sequence length="261" mass="29470">MSPTAIFEPVGHESLAQAVVAQIEDLIASGVLKQGRKLPSERDLAEMLRVSRPKLREALSVLEERGLVTTQHGEGTFVAALTGQAMMPALLALYERHEPAFFDYLEYRREQEGFAARLAARRATKADQERIAEILVENERAWRENDTKASQEADFALHSAIVDASQNATLIHIMASIYELTRKGVFYNRDFLKTIDGTGKQLLDQHMELGQAVIDGDEQRAEKAATDHIDFVEESFRLGIERNRREAIAEKRRLLSDYKMS</sequence>
<keyword evidence="3" id="KW-0238">DNA-binding</keyword>
<dbReference type="GO" id="GO:0003700">
    <property type="term" value="F:DNA-binding transcription factor activity"/>
    <property type="evidence" value="ECO:0007669"/>
    <property type="project" value="InterPro"/>
</dbReference>
<dbReference type="PANTHER" id="PTHR43537">
    <property type="entry name" value="TRANSCRIPTIONAL REGULATOR, GNTR FAMILY"/>
    <property type="match status" value="1"/>
</dbReference>
<keyword evidence="8" id="KW-0670">Pyruvate</keyword>
<name>A0A1X7ACT6_9RHOB</name>
<dbReference type="SUPFAM" id="SSF46785">
    <property type="entry name" value="Winged helix' DNA-binding domain"/>
    <property type="match status" value="1"/>
</dbReference>
<dbReference type="Proteomes" id="UP000193778">
    <property type="component" value="Unassembled WGS sequence"/>
</dbReference>
<dbReference type="InterPro" id="IPR036388">
    <property type="entry name" value="WH-like_DNA-bd_sf"/>
</dbReference>
<dbReference type="SMART" id="SM00345">
    <property type="entry name" value="HTH_GNTR"/>
    <property type="match status" value="1"/>
</dbReference>
<dbReference type="SUPFAM" id="SSF48008">
    <property type="entry name" value="GntR ligand-binding domain-like"/>
    <property type="match status" value="1"/>
</dbReference>
<dbReference type="PROSITE" id="PS50949">
    <property type="entry name" value="HTH_GNTR"/>
    <property type="match status" value="1"/>
</dbReference>
<dbReference type="AlphaFoldDB" id="A0A1X7ACT6"/>
<keyword evidence="2" id="KW-0805">Transcription regulation</keyword>
<dbReference type="InterPro" id="IPR036390">
    <property type="entry name" value="WH_DNA-bd_sf"/>
</dbReference>
<evidence type="ECO:0000256" key="2">
    <source>
        <dbReference type="ARBA" id="ARBA00023015"/>
    </source>
</evidence>